<comment type="caution">
    <text evidence="3">The sequence shown here is derived from an EMBL/GenBank/DDBJ whole genome shotgun (WGS) entry which is preliminary data.</text>
</comment>
<organism evidence="3 4">
    <name type="scientific">Blastococcus saxobsidens</name>
    <dbReference type="NCBI Taxonomy" id="138336"/>
    <lineage>
        <taxon>Bacteria</taxon>
        <taxon>Bacillati</taxon>
        <taxon>Actinomycetota</taxon>
        <taxon>Actinomycetes</taxon>
        <taxon>Geodermatophilales</taxon>
        <taxon>Geodermatophilaceae</taxon>
        <taxon>Blastococcus</taxon>
    </lineage>
</organism>
<dbReference type="Gene3D" id="3.40.50.1820">
    <property type="entry name" value="alpha/beta hydrolase"/>
    <property type="match status" value="1"/>
</dbReference>
<evidence type="ECO:0000256" key="2">
    <source>
        <dbReference type="SAM" id="SignalP"/>
    </source>
</evidence>
<accession>A0A6L9W7E8</accession>
<dbReference type="GO" id="GO:0016787">
    <property type="term" value="F:hydrolase activity"/>
    <property type="evidence" value="ECO:0007669"/>
    <property type="project" value="InterPro"/>
</dbReference>
<sequence length="345" mass="36544">MRAGRSRLLMAATAALVVLVGGGTAAATPPKAPATGEFAPVDRPGPRLSVPAEQLAASLSCNGSLHRLQQDPVLLVPGTTLTPEVNFGWNYMRAFDQMGLRWCAVTLPFDATGDIQVAAEHVVSALRTMAKKSGRDVDVVGYSQGGMVPRWALRFWPDTRALVDDVIGLSPSNHGTVVADVACQRDCTPANHQQASQSAFMRALNSGVETFPGIDYTAAYTWTDEIVVPKTPPKPSSALRADGGRVANIALQEVCGLNAADHFAIGSFDPVGYAIVVDALTHDGPAARERIPLAACVQGTHPGVDRTTFPQDFLGMVRYAGDSSGDAPKTADEPPLRPYVYAARR</sequence>
<reference evidence="3 4" key="1">
    <citation type="submission" date="2019-12" db="EMBL/GenBank/DDBJ databases">
        <title>the WGS of Blastococcus saxobsidens 67B17.</title>
        <authorList>
            <person name="Jiang Z."/>
        </authorList>
    </citation>
    <scope>NUCLEOTIDE SEQUENCE [LARGE SCALE GENOMIC DNA]</scope>
    <source>
        <strain evidence="3 4">67B17</strain>
    </source>
</reference>
<dbReference type="EMBL" id="JAAGWG010000028">
    <property type="protein sequence ID" value="NEK87310.1"/>
    <property type="molecule type" value="Genomic_DNA"/>
</dbReference>
<dbReference type="Proteomes" id="UP000479241">
    <property type="component" value="Unassembled WGS sequence"/>
</dbReference>
<evidence type="ECO:0000313" key="4">
    <source>
        <dbReference type="Proteomes" id="UP000479241"/>
    </source>
</evidence>
<dbReference type="RefSeq" id="WP_163207163.1">
    <property type="nucleotide sequence ID" value="NZ_JAAGWG010000028.1"/>
</dbReference>
<feature type="region of interest" description="Disordered" evidence="1">
    <location>
        <begin position="26"/>
        <end position="45"/>
    </location>
</feature>
<proteinExistence type="predicted"/>
<dbReference type="AlphaFoldDB" id="A0A6L9W7E8"/>
<dbReference type="SUPFAM" id="SSF53474">
    <property type="entry name" value="alpha/beta-Hydrolases"/>
    <property type="match status" value="1"/>
</dbReference>
<dbReference type="InterPro" id="IPR002918">
    <property type="entry name" value="Lipase_EstA/Esterase_EstB"/>
</dbReference>
<dbReference type="PANTHER" id="PTHR37574:SF1">
    <property type="entry name" value="LIPASE B"/>
    <property type="match status" value="1"/>
</dbReference>
<dbReference type="Pfam" id="PF01674">
    <property type="entry name" value="Lipase_2"/>
    <property type="match status" value="1"/>
</dbReference>
<evidence type="ECO:0000313" key="3">
    <source>
        <dbReference type="EMBL" id="NEK87310.1"/>
    </source>
</evidence>
<gene>
    <name evidence="3" type="ORF">GCU60_16325</name>
</gene>
<feature type="chain" id="PRO_5027078731" evidence="2">
    <location>
        <begin position="27"/>
        <end position="345"/>
    </location>
</feature>
<protein>
    <submittedName>
        <fullName evidence="3">Lipase</fullName>
    </submittedName>
</protein>
<dbReference type="PANTHER" id="PTHR37574">
    <property type="entry name" value="LIPASE B"/>
    <property type="match status" value="1"/>
</dbReference>
<evidence type="ECO:0000256" key="1">
    <source>
        <dbReference type="SAM" id="MobiDB-lite"/>
    </source>
</evidence>
<dbReference type="InterPro" id="IPR029058">
    <property type="entry name" value="AB_hydrolase_fold"/>
</dbReference>
<dbReference type="InterPro" id="IPR053228">
    <property type="entry name" value="Stereospecific_Lipase"/>
</dbReference>
<feature type="compositionally biased region" description="Low complexity" evidence="1">
    <location>
        <begin position="26"/>
        <end position="36"/>
    </location>
</feature>
<keyword evidence="2" id="KW-0732">Signal</keyword>
<feature type="signal peptide" evidence="2">
    <location>
        <begin position="1"/>
        <end position="26"/>
    </location>
</feature>
<dbReference type="GO" id="GO:0016042">
    <property type="term" value="P:lipid catabolic process"/>
    <property type="evidence" value="ECO:0007669"/>
    <property type="project" value="InterPro"/>
</dbReference>
<name>A0A6L9W7E8_9ACTN</name>